<feature type="chain" id="PRO_5038769921" description="Lipoprotein" evidence="2">
    <location>
        <begin position="27"/>
        <end position="149"/>
    </location>
</feature>
<dbReference type="AlphaFoldDB" id="A0A1E3RW32"/>
<keyword evidence="4" id="KW-1185">Reference proteome</keyword>
<evidence type="ECO:0000256" key="2">
    <source>
        <dbReference type="SAM" id="SignalP"/>
    </source>
</evidence>
<comment type="caution">
    <text evidence="3">The sequence shown here is derived from an EMBL/GenBank/DDBJ whole genome shotgun (WGS) entry which is preliminary data.</text>
</comment>
<evidence type="ECO:0008006" key="5">
    <source>
        <dbReference type="Google" id="ProtNLM"/>
    </source>
</evidence>
<keyword evidence="2" id="KW-0732">Signal</keyword>
<accession>A0A1E3RW32</accession>
<evidence type="ECO:0000256" key="1">
    <source>
        <dbReference type="SAM" id="MobiDB-lite"/>
    </source>
</evidence>
<feature type="compositionally biased region" description="Polar residues" evidence="1">
    <location>
        <begin position="36"/>
        <end position="50"/>
    </location>
</feature>
<protein>
    <recommendedName>
        <fullName evidence="5">Lipoprotein</fullName>
    </recommendedName>
</protein>
<feature type="signal peptide" evidence="2">
    <location>
        <begin position="1"/>
        <end position="26"/>
    </location>
</feature>
<reference evidence="4" key="1">
    <citation type="submission" date="2016-09" db="EMBL/GenBank/DDBJ databases">
        <authorList>
            <person name="Greninger A.L."/>
            <person name="Jerome K.R."/>
            <person name="Mcnair B."/>
            <person name="Wallis C."/>
            <person name="Fang F."/>
        </authorList>
    </citation>
    <scope>NUCLEOTIDE SEQUENCE [LARGE SCALE GENOMIC DNA]</scope>
    <source>
        <strain evidence="4">M7</strain>
    </source>
</reference>
<sequence>MTRSPGTIIAATAVVVLLALSGCAEPAPPAGPPPATNSADSQPLGASTERNAPAQALTAEEVIRALRRAGLAAPHPVDTTAQECDLAQCAQSVVTDTLRVKSFATPAQATHYAVPRGLKHVGPVTVSFPPHMPQAERQKYWSVIAALVR</sequence>
<dbReference type="RefSeq" id="WP_069405138.1">
    <property type="nucleotide sequence ID" value="NZ_MIGZ01000048.1"/>
</dbReference>
<evidence type="ECO:0000313" key="4">
    <source>
        <dbReference type="Proteomes" id="UP000094243"/>
    </source>
</evidence>
<dbReference type="Proteomes" id="UP000094243">
    <property type="component" value="Unassembled WGS sequence"/>
</dbReference>
<evidence type="ECO:0000313" key="3">
    <source>
        <dbReference type="EMBL" id="ODQ94125.1"/>
    </source>
</evidence>
<dbReference type="OrthoDB" id="4750942at2"/>
<name>A0A1E3RW32_9MYCO</name>
<organism evidence="3 4">
    <name type="scientific">Mycolicibacterium holsaticum</name>
    <dbReference type="NCBI Taxonomy" id="152142"/>
    <lineage>
        <taxon>Bacteria</taxon>
        <taxon>Bacillati</taxon>
        <taxon>Actinomycetota</taxon>
        <taxon>Actinomycetes</taxon>
        <taxon>Mycobacteriales</taxon>
        <taxon>Mycobacteriaceae</taxon>
        <taxon>Mycolicibacterium</taxon>
    </lineage>
</organism>
<dbReference type="PROSITE" id="PS51257">
    <property type="entry name" value="PROKAR_LIPOPROTEIN"/>
    <property type="match status" value="1"/>
</dbReference>
<dbReference type="EMBL" id="MIGZ01000048">
    <property type="protein sequence ID" value="ODQ94125.1"/>
    <property type="molecule type" value="Genomic_DNA"/>
</dbReference>
<gene>
    <name evidence="3" type="ORF">BHQ17_10435</name>
</gene>
<proteinExistence type="predicted"/>
<feature type="region of interest" description="Disordered" evidence="1">
    <location>
        <begin position="27"/>
        <end position="58"/>
    </location>
</feature>